<evidence type="ECO:0000313" key="2">
    <source>
        <dbReference type="EMBL" id="KAK3359562.1"/>
    </source>
</evidence>
<dbReference type="Proteomes" id="UP001275084">
    <property type="component" value="Unassembled WGS sequence"/>
</dbReference>
<dbReference type="EMBL" id="JAUIQD010000002">
    <property type="protein sequence ID" value="KAK3359562.1"/>
    <property type="molecule type" value="Genomic_DNA"/>
</dbReference>
<organism evidence="2 3">
    <name type="scientific">Lasiosphaeria hispida</name>
    <dbReference type="NCBI Taxonomy" id="260671"/>
    <lineage>
        <taxon>Eukaryota</taxon>
        <taxon>Fungi</taxon>
        <taxon>Dikarya</taxon>
        <taxon>Ascomycota</taxon>
        <taxon>Pezizomycotina</taxon>
        <taxon>Sordariomycetes</taxon>
        <taxon>Sordariomycetidae</taxon>
        <taxon>Sordariales</taxon>
        <taxon>Lasiosphaeriaceae</taxon>
        <taxon>Lasiosphaeria</taxon>
    </lineage>
</organism>
<dbReference type="AlphaFoldDB" id="A0AAJ0HQP2"/>
<evidence type="ECO:0000259" key="1">
    <source>
        <dbReference type="Pfam" id="PF01565"/>
    </source>
</evidence>
<dbReference type="Pfam" id="PF01565">
    <property type="entry name" value="FAD_binding_4"/>
    <property type="match status" value="1"/>
</dbReference>
<proteinExistence type="predicted"/>
<comment type="caution">
    <text evidence="2">The sequence shown here is derived from an EMBL/GenBank/DDBJ whole genome shotgun (WGS) entry which is preliminary data.</text>
</comment>
<dbReference type="InterPro" id="IPR016169">
    <property type="entry name" value="FAD-bd_PCMH_sub2"/>
</dbReference>
<evidence type="ECO:0000313" key="3">
    <source>
        <dbReference type="Proteomes" id="UP001275084"/>
    </source>
</evidence>
<keyword evidence="3" id="KW-1185">Reference proteome</keyword>
<reference evidence="2" key="2">
    <citation type="submission" date="2023-06" db="EMBL/GenBank/DDBJ databases">
        <authorList>
            <consortium name="Lawrence Berkeley National Laboratory"/>
            <person name="Haridas S."/>
            <person name="Hensen N."/>
            <person name="Bonometti L."/>
            <person name="Westerberg I."/>
            <person name="Brannstrom I.O."/>
            <person name="Guillou S."/>
            <person name="Cros-Aarteil S."/>
            <person name="Calhoun S."/>
            <person name="Kuo A."/>
            <person name="Mondo S."/>
            <person name="Pangilinan J."/>
            <person name="Riley R."/>
            <person name="Labutti K."/>
            <person name="Andreopoulos B."/>
            <person name="Lipzen A."/>
            <person name="Chen C."/>
            <person name="Yanf M."/>
            <person name="Daum C."/>
            <person name="Ng V."/>
            <person name="Clum A."/>
            <person name="Steindorff A."/>
            <person name="Ohm R."/>
            <person name="Martin F."/>
            <person name="Silar P."/>
            <person name="Natvig D."/>
            <person name="Lalanne C."/>
            <person name="Gautier V."/>
            <person name="Ament-Velasquez S.L."/>
            <person name="Kruys A."/>
            <person name="Hutchinson M.I."/>
            <person name="Powell A.J."/>
            <person name="Barry K."/>
            <person name="Miller A.N."/>
            <person name="Grigoriev I.V."/>
            <person name="Debuchy R."/>
            <person name="Gladieux P."/>
            <person name="Thoren M.H."/>
            <person name="Johannesson H."/>
        </authorList>
    </citation>
    <scope>NUCLEOTIDE SEQUENCE</scope>
    <source>
        <strain evidence="2">CBS 955.72</strain>
    </source>
</reference>
<reference evidence="2" key="1">
    <citation type="journal article" date="2023" name="Mol. Phylogenet. Evol.">
        <title>Genome-scale phylogeny and comparative genomics of the fungal order Sordariales.</title>
        <authorList>
            <person name="Hensen N."/>
            <person name="Bonometti L."/>
            <person name="Westerberg I."/>
            <person name="Brannstrom I.O."/>
            <person name="Guillou S."/>
            <person name="Cros-Aarteil S."/>
            <person name="Calhoun S."/>
            <person name="Haridas S."/>
            <person name="Kuo A."/>
            <person name="Mondo S."/>
            <person name="Pangilinan J."/>
            <person name="Riley R."/>
            <person name="LaButti K."/>
            <person name="Andreopoulos B."/>
            <person name="Lipzen A."/>
            <person name="Chen C."/>
            <person name="Yan M."/>
            <person name="Daum C."/>
            <person name="Ng V."/>
            <person name="Clum A."/>
            <person name="Steindorff A."/>
            <person name="Ohm R.A."/>
            <person name="Martin F."/>
            <person name="Silar P."/>
            <person name="Natvig D.O."/>
            <person name="Lalanne C."/>
            <person name="Gautier V."/>
            <person name="Ament-Velasquez S.L."/>
            <person name="Kruys A."/>
            <person name="Hutchinson M.I."/>
            <person name="Powell A.J."/>
            <person name="Barry K."/>
            <person name="Miller A.N."/>
            <person name="Grigoriev I.V."/>
            <person name="Debuchy R."/>
            <person name="Gladieux P."/>
            <person name="Hiltunen Thoren M."/>
            <person name="Johannesson H."/>
        </authorList>
    </citation>
    <scope>NUCLEOTIDE SEQUENCE</scope>
    <source>
        <strain evidence="2">CBS 955.72</strain>
    </source>
</reference>
<name>A0AAJ0HQP2_9PEZI</name>
<dbReference type="GO" id="GO:0050660">
    <property type="term" value="F:flavin adenine dinucleotide binding"/>
    <property type="evidence" value="ECO:0007669"/>
    <property type="project" value="InterPro"/>
</dbReference>
<dbReference type="InterPro" id="IPR006094">
    <property type="entry name" value="Oxid_FAD_bind_N"/>
</dbReference>
<dbReference type="SUPFAM" id="SSF56176">
    <property type="entry name" value="FAD-binding/transporter-associated domain-like"/>
    <property type="match status" value="1"/>
</dbReference>
<feature type="domain" description="FAD linked oxidase N-terminal" evidence="1">
    <location>
        <begin position="23"/>
        <end position="97"/>
    </location>
</feature>
<gene>
    <name evidence="2" type="ORF">B0T25DRAFT_564552</name>
</gene>
<dbReference type="Gene3D" id="3.30.465.10">
    <property type="match status" value="1"/>
</dbReference>
<dbReference type="InterPro" id="IPR036318">
    <property type="entry name" value="FAD-bd_PCMH-like_sf"/>
</dbReference>
<protein>
    <recommendedName>
        <fullName evidence="1">FAD linked oxidase N-terminal domain-containing protein</fullName>
    </recommendedName>
</protein>
<sequence length="106" mass="11162">MASGQLPSAKGYDELNGDVSNFIKVVKPFTERGETKFAIHGAGQQPTPRCANIDGGIMLDLSLLTGVELKNDDKTVSVAAGERWGAVYENLEGTGLLRNIRGGIGG</sequence>
<accession>A0AAJ0HQP2</accession>